<dbReference type="InterPro" id="IPR046373">
    <property type="entry name" value="Acyl-CoA_Oxase/DH_mid-dom_sf"/>
</dbReference>
<comment type="cofactor">
    <cofactor evidence="1">
        <name>FAD</name>
        <dbReference type="ChEBI" id="CHEBI:57692"/>
    </cofactor>
</comment>
<evidence type="ECO:0000313" key="8">
    <source>
        <dbReference type="EMBL" id="CUU57105.1"/>
    </source>
</evidence>
<dbReference type="InterPro" id="IPR036250">
    <property type="entry name" value="AcylCo_DH-like_C"/>
</dbReference>
<dbReference type="Pfam" id="PF02771">
    <property type="entry name" value="Acyl-CoA_dh_N"/>
    <property type="match status" value="1"/>
</dbReference>
<keyword evidence="4" id="KW-0274">FAD</keyword>
<proteinExistence type="inferred from homology"/>
<feature type="domain" description="Acyl-CoA dehydrogenase/oxidase N-terminal" evidence="7">
    <location>
        <begin position="9"/>
        <end position="121"/>
    </location>
</feature>
<comment type="similarity">
    <text evidence="2">Belongs to the acyl-CoA dehydrogenase family.</text>
</comment>
<evidence type="ECO:0000256" key="3">
    <source>
        <dbReference type="ARBA" id="ARBA00022630"/>
    </source>
</evidence>
<dbReference type="InterPro" id="IPR009100">
    <property type="entry name" value="AcylCoA_DH/oxidase_NM_dom_sf"/>
</dbReference>
<gene>
    <name evidence="8" type="ORF">Ga0074812_110120</name>
</gene>
<protein>
    <submittedName>
        <fullName evidence="8">Acyl-CoA dehydrogenase</fullName>
    </submittedName>
</protein>
<dbReference type="RefSeq" id="WP_091278126.1">
    <property type="nucleotide sequence ID" value="NZ_FAOZ01000010.1"/>
</dbReference>
<accession>A0A0S4QN90</accession>
<dbReference type="SUPFAM" id="SSF56645">
    <property type="entry name" value="Acyl-CoA dehydrogenase NM domain-like"/>
    <property type="match status" value="1"/>
</dbReference>
<dbReference type="AlphaFoldDB" id="A0A0S4QN90"/>
<dbReference type="GO" id="GO:0050660">
    <property type="term" value="F:flavin adenine dinucleotide binding"/>
    <property type="evidence" value="ECO:0007669"/>
    <property type="project" value="InterPro"/>
</dbReference>
<evidence type="ECO:0000259" key="6">
    <source>
        <dbReference type="Pfam" id="PF00441"/>
    </source>
</evidence>
<dbReference type="Gene3D" id="1.20.140.10">
    <property type="entry name" value="Butyryl-CoA Dehydrogenase, subunit A, domain 3"/>
    <property type="match status" value="1"/>
</dbReference>
<reference evidence="9" key="1">
    <citation type="submission" date="2015-11" db="EMBL/GenBank/DDBJ databases">
        <authorList>
            <person name="Varghese N."/>
        </authorList>
    </citation>
    <scope>NUCLEOTIDE SEQUENCE [LARGE SCALE GENOMIC DNA]</scope>
    <source>
        <strain evidence="9">DSM 45899</strain>
    </source>
</reference>
<evidence type="ECO:0000256" key="2">
    <source>
        <dbReference type="ARBA" id="ARBA00009347"/>
    </source>
</evidence>
<dbReference type="SUPFAM" id="SSF47203">
    <property type="entry name" value="Acyl-CoA dehydrogenase C-terminal domain-like"/>
    <property type="match status" value="1"/>
</dbReference>
<keyword evidence="3" id="KW-0285">Flavoprotein</keyword>
<evidence type="ECO:0000256" key="1">
    <source>
        <dbReference type="ARBA" id="ARBA00001974"/>
    </source>
</evidence>
<keyword evidence="5" id="KW-0560">Oxidoreductase</keyword>
<dbReference type="Gene3D" id="2.40.110.10">
    <property type="entry name" value="Butyryl-CoA Dehydrogenase, subunit A, domain 2"/>
    <property type="match status" value="1"/>
</dbReference>
<keyword evidence="9" id="KW-1185">Reference proteome</keyword>
<dbReference type="InterPro" id="IPR037069">
    <property type="entry name" value="AcylCoA_DH/ox_N_sf"/>
</dbReference>
<dbReference type="Gene3D" id="1.10.540.10">
    <property type="entry name" value="Acyl-CoA dehydrogenase/oxidase, N-terminal domain"/>
    <property type="match status" value="1"/>
</dbReference>
<evidence type="ECO:0000259" key="7">
    <source>
        <dbReference type="Pfam" id="PF02771"/>
    </source>
</evidence>
<evidence type="ECO:0000313" key="9">
    <source>
        <dbReference type="Proteomes" id="UP000198802"/>
    </source>
</evidence>
<dbReference type="EMBL" id="FAOZ01000010">
    <property type="protein sequence ID" value="CUU57105.1"/>
    <property type="molecule type" value="Genomic_DNA"/>
</dbReference>
<dbReference type="InterPro" id="IPR013786">
    <property type="entry name" value="AcylCoA_DH/ox_N"/>
</dbReference>
<dbReference type="InterPro" id="IPR009075">
    <property type="entry name" value="AcylCo_DH/oxidase_C"/>
</dbReference>
<dbReference type="Pfam" id="PF00441">
    <property type="entry name" value="Acyl-CoA_dh_1"/>
    <property type="match status" value="1"/>
</dbReference>
<name>A0A0S4QN90_9ACTN</name>
<organism evidence="8 9">
    <name type="scientific">Parafrankia irregularis</name>
    <dbReference type="NCBI Taxonomy" id="795642"/>
    <lineage>
        <taxon>Bacteria</taxon>
        <taxon>Bacillati</taxon>
        <taxon>Actinomycetota</taxon>
        <taxon>Actinomycetes</taxon>
        <taxon>Frankiales</taxon>
        <taxon>Frankiaceae</taxon>
        <taxon>Parafrankia</taxon>
    </lineage>
</organism>
<dbReference type="PANTHER" id="PTHR43884:SF20">
    <property type="entry name" value="ACYL-COA DEHYDROGENASE FADE28"/>
    <property type="match status" value="1"/>
</dbReference>
<dbReference type="Proteomes" id="UP000198802">
    <property type="component" value="Unassembled WGS sequence"/>
</dbReference>
<sequence>MTDLDLLYTEVEDDLRSTVRDLLADRCPPAAVTAVYDGDRTLVDPLWQALAVDLGLAGLLVPEDRGGAGASAREAAVVLEELGRVAAPVPFLTSAVVATTVLLAAGSELAARFTASLAAGERTAALTVPFTAAPFTAALSAAASGAQARGVEARGARLATVDVVRPHTLTGTVTTVAGALEADLLLVPASRDGRVVLYAVDAAAVDRPPVVSFDMTRQLADVHLVDVEATPVLDDPADPGAAERAIRGGLTAGAALLASEQLGVASWCLDETVKYLKTRRQFGRVVGGFQALKHRLADLYAGVESAAAAARYAAAALASGDPDLAVATSVAAAFCGDLAVVAAEEAVQLHGGIGMTWEYPAHLYLKKAKADQIAFGTPGAHRALLASLVHLPEAPR</sequence>
<evidence type="ECO:0000256" key="5">
    <source>
        <dbReference type="ARBA" id="ARBA00023002"/>
    </source>
</evidence>
<feature type="domain" description="Acyl-CoA dehydrogenase/oxidase C-terminal" evidence="6">
    <location>
        <begin position="245"/>
        <end position="386"/>
    </location>
</feature>
<dbReference type="GO" id="GO:0003995">
    <property type="term" value="F:acyl-CoA dehydrogenase activity"/>
    <property type="evidence" value="ECO:0007669"/>
    <property type="project" value="TreeGrafter"/>
</dbReference>
<dbReference type="PANTHER" id="PTHR43884">
    <property type="entry name" value="ACYL-COA DEHYDROGENASE"/>
    <property type="match status" value="1"/>
</dbReference>
<evidence type="ECO:0000256" key="4">
    <source>
        <dbReference type="ARBA" id="ARBA00022827"/>
    </source>
</evidence>